<feature type="domain" description="FAD dependent oxidoreductase" evidence="8">
    <location>
        <begin position="10"/>
        <end position="378"/>
    </location>
</feature>
<evidence type="ECO:0000256" key="3">
    <source>
        <dbReference type="ARBA" id="ARBA00012769"/>
    </source>
</evidence>
<dbReference type="EMBL" id="GCKF01043798">
    <property type="protein sequence ID" value="JAG94373.1"/>
    <property type="molecule type" value="Transcribed_RNA"/>
</dbReference>
<dbReference type="EMBL" id="GCKF01043796">
    <property type="protein sequence ID" value="JAG94374.1"/>
    <property type="molecule type" value="Transcribed_RNA"/>
</dbReference>
<comment type="cofactor">
    <cofactor evidence="1">
        <name>FAD</name>
        <dbReference type="ChEBI" id="CHEBI:57692"/>
    </cofactor>
</comment>
<dbReference type="PANTHER" id="PTHR10961">
    <property type="entry name" value="PEROXISOMAL SARCOSINE OXIDASE"/>
    <property type="match status" value="1"/>
</dbReference>
<dbReference type="GO" id="GO:0008115">
    <property type="term" value="F:sarcosine oxidase activity"/>
    <property type="evidence" value="ECO:0007669"/>
    <property type="project" value="UniProtKB-EC"/>
</dbReference>
<dbReference type="InterPro" id="IPR036188">
    <property type="entry name" value="FAD/NAD-bd_sf"/>
</dbReference>
<dbReference type="PANTHER" id="PTHR10961:SF7">
    <property type="entry name" value="FAD DEPENDENT OXIDOREDUCTASE DOMAIN-CONTAINING PROTEIN"/>
    <property type="match status" value="1"/>
</dbReference>
<dbReference type="GO" id="GO:0050660">
    <property type="term" value="F:flavin adenine dinucleotide binding"/>
    <property type="evidence" value="ECO:0007669"/>
    <property type="project" value="InterPro"/>
</dbReference>
<reference evidence="9" key="1">
    <citation type="submission" date="2015-03" db="EMBL/GenBank/DDBJ databases">
        <title>A transcriptome of Araucaria cunninghamii, an australian fine timber species.</title>
        <authorList>
            <person name="Jing Yi C.J.Y."/>
            <person name="Yin San L.Y.S."/>
            <person name="Abdul Karim S.S."/>
            <person name="Wan Azmi N.N."/>
            <person name="Hercus R.R."/>
            <person name="Croft L.L."/>
        </authorList>
    </citation>
    <scope>NUCLEOTIDE SEQUENCE</scope>
    <source>
        <strain evidence="9">MI0301</strain>
        <tissue evidence="9">Leaf</tissue>
    </source>
</reference>
<dbReference type="InterPro" id="IPR045170">
    <property type="entry name" value="MTOX"/>
</dbReference>
<dbReference type="EC" id="1.5.3.1" evidence="3"/>
<evidence type="ECO:0000256" key="2">
    <source>
        <dbReference type="ARBA" id="ARBA00010989"/>
    </source>
</evidence>
<dbReference type="FunFam" id="3.50.50.60:FF:000189">
    <property type="entry name" value="Monomeric sarcosine oxidase"/>
    <property type="match status" value="1"/>
</dbReference>
<dbReference type="Gene3D" id="3.30.9.10">
    <property type="entry name" value="D-Amino Acid Oxidase, subunit A, domain 2"/>
    <property type="match status" value="1"/>
</dbReference>
<evidence type="ECO:0000256" key="7">
    <source>
        <dbReference type="ARBA" id="ARBA00052742"/>
    </source>
</evidence>
<evidence type="ECO:0000256" key="5">
    <source>
        <dbReference type="ARBA" id="ARBA00022827"/>
    </source>
</evidence>
<keyword evidence="4" id="KW-0285">Flavoprotein</keyword>
<dbReference type="Gene3D" id="3.50.50.60">
    <property type="entry name" value="FAD/NAD(P)-binding domain"/>
    <property type="match status" value="1"/>
</dbReference>
<dbReference type="SUPFAM" id="SSF51905">
    <property type="entry name" value="FAD/NAD(P)-binding domain"/>
    <property type="match status" value="1"/>
</dbReference>
<accession>A0A0D6QWI5</accession>
<evidence type="ECO:0000256" key="1">
    <source>
        <dbReference type="ARBA" id="ARBA00001974"/>
    </source>
</evidence>
<dbReference type="AlphaFoldDB" id="A0A0D6QWI5"/>
<proteinExistence type="inferred from homology"/>
<evidence type="ECO:0000256" key="6">
    <source>
        <dbReference type="ARBA" id="ARBA00023002"/>
    </source>
</evidence>
<evidence type="ECO:0000256" key="4">
    <source>
        <dbReference type="ARBA" id="ARBA00022630"/>
    </source>
</evidence>
<keyword evidence="6" id="KW-0560">Oxidoreductase</keyword>
<comment type="catalytic activity">
    <reaction evidence="7">
        <text>sarcosine + O2 + H2O = formaldehyde + glycine + H2O2</text>
        <dbReference type="Rhea" id="RHEA:13313"/>
        <dbReference type="ChEBI" id="CHEBI:15377"/>
        <dbReference type="ChEBI" id="CHEBI:15379"/>
        <dbReference type="ChEBI" id="CHEBI:16240"/>
        <dbReference type="ChEBI" id="CHEBI:16842"/>
        <dbReference type="ChEBI" id="CHEBI:57305"/>
        <dbReference type="ChEBI" id="CHEBI:57433"/>
        <dbReference type="EC" id="1.5.3.1"/>
    </reaction>
</comment>
<name>A0A0D6QWI5_ARACU</name>
<evidence type="ECO:0000313" key="9">
    <source>
        <dbReference type="EMBL" id="JAG94373.1"/>
    </source>
</evidence>
<evidence type="ECO:0000259" key="8">
    <source>
        <dbReference type="Pfam" id="PF01266"/>
    </source>
</evidence>
<sequence length="420" mass="46508">MGEIEGEYEVIVVGAGIMGSCTAYQIAKRGKSVLLLEQYDFLHRRGSSHGESRTIRETYPEEYYTAMMEEAYALWEEAQNEIGYRVHVKTKQLDMGSVDNKSLQSVIGVCRKLGVPHEVLTPEQTSSRFEAINIPKDWIAVVTNRGGILRASKAVAMFQSLALKNGAVLRDNAQVIKISTEWKLKDGSIGVLVCTRSGSVLGSKCVITAGAWAHKLAKEISDIELPIQPIHTNIAYWKIEKGVESFSPEKGFPTFASYNDPYLYGTPSLEYPGLLKVSIHGGYPCDPDKRILVPDMDAVKQKVSPWLAGCFRHIMSESPVLAEACMYSMSPDEDYILDFLPLAKTSMSTDKSPILIATGFSGHGFKMGPLVGRIMADLALKGEADRVPLKYFTIERFLQSPRGNPKDYGDQVCPYQRTTS</sequence>
<organism evidence="9">
    <name type="scientific">Araucaria cunninghamii</name>
    <name type="common">Hoop pine</name>
    <name type="synonym">Moreton Bay pine</name>
    <dbReference type="NCBI Taxonomy" id="56994"/>
    <lineage>
        <taxon>Eukaryota</taxon>
        <taxon>Viridiplantae</taxon>
        <taxon>Streptophyta</taxon>
        <taxon>Embryophyta</taxon>
        <taxon>Tracheophyta</taxon>
        <taxon>Spermatophyta</taxon>
        <taxon>Pinopsida</taxon>
        <taxon>Pinidae</taxon>
        <taxon>Conifers II</taxon>
        <taxon>Araucariales</taxon>
        <taxon>Araucariaceae</taxon>
        <taxon>Araucaria</taxon>
    </lineage>
</organism>
<dbReference type="Pfam" id="PF01266">
    <property type="entry name" value="DAO"/>
    <property type="match status" value="1"/>
</dbReference>
<dbReference type="InterPro" id="IPR006076">
    <property type="entry name" value="FAD-dep_OxRdtase"/>
</dbReference>
<comment type="similarity">
    <text evidence="2">Belongs to the MSOX/MTOX family.</text>
</comment>
<protein>
    <recommendedName>
        <fullName evidence="3">sarcosine oxidasee (formaldehyde-forming)</fullName>
        <ecNumber evidence="3">1.5.3.1</ecNumber>
    </recommendedName>
</protein>
<keyword evidence="5" id="KW-0274">FAD</keyword>
<dbReference type="SUPFAM" id="SSF54373">
    <property type="entry name" value="FAD-linked reductases, C-terminal domain"/>
    <property type="match status" value="1"/>
</dbReference>
<dbReference type="NCBIfam" id="NF008425">
    <property type="entry name" value="PRK11259.1"/>
    <property type="match status" value="1"/>
</dbReference>